<evidence type="ECO:0000256" key="4">
    <source>
        <dbReference type="ARBA" id="ARBA00022645"/>
    </source>
</evidence>
<keyword evidence="8" id="KW-0378">Hydrolase</keyword>
<dbReference type="Pfam" id="PF00912">
    <property type="entry name" value="Transgly"/>
    <property type="match status" value="1"/>
</dbReference>
<dbReference type="NCBIfam" id="TIGR02074">
    <property type="entry name" value="PBP_1a_fam"/>
    <property type="match status" value="1"/>
</dbReference>
<dbReference type="InterPro" id="IPR012338">
    <property type="entry name" value="Beta-lactam/transpept-like"/>
</dbReference>
<dbReference type="FunFam" id="1.10.3810.10:FF:000001">
    <property type="entry name" value="Penicillin-binding protein 1A"/>
    <property type="match status" value="1"/>
</dbReference>
<dbReference type="InterPro" id="IPR023346">
    <property type="entry name" value="Lysozyme-like_dom_sf"/>
</dbReference>
<comment type="similarity">
    <text evidence="3">In the N-terminal section; belongs to the glycosyltransferase 51 family.</text>
</comment>
<feature type="transmembrane region" description="Helical" evidence="16">
    <location>
        <begin position="77"/>
        <end position="101"/>
    </location>
</feature>
<sequence length="762" mass="82706">MSHNETDQPGRPDAPEGEKPGSAEAPKRKMRRLSERLLAVDAWIDSSVWRIGHVLRRAIEGYSIWLRRFRVKGFARVANELACDGLTFGLAGFILLLALALPAFQATRKADWKTTNDFAVTFLDRYGNEIGRRGILLNNSVPLEELPDYLVKATLATEDRRFFSHFGIDVLGTLRALVANLRANTVVEGGSSITQQLAKNLFLSNERTLDRKIKEAFLSLWLEANLSKREILKLYLDRAYMGGGTFGVGAAAEFYFGKSVRDVTLAEAAMLSGLYKAPTKYAPHINLPAARLRANEVLTNMVQAGFMTEGQVIGARRNPATAVDRSKNETPDNFLDWAFDEVKQLAPGNDRILTVRTTLDPALQAQADRAVTSTLRQYGQERRVGQGALVSVTTDGAVRAMVGGHDYGASQFNRAVDALRQPGSSFKPFVYMTAFMNGYSENSIVPDAPINIGGWSPRNYGRSYHGSVTLKTALTHSYNTVPVRLAQAIGRDKIVATAHNMGIRSELKITRALPLGVAEVTVLDMAGAYAAFANGGYKATPYGILEIKNSEGKTIWSHDRDAPKPHRVLPLDKVEEMNDVLNNVVEHGTGRRAIIDGVVSAGKTGTTQAYRDAWFAGYTGNYCTVVWFGNDNYTPTGRVTGGSLPAMTWQNYMRYAQAGVEQKPLPGVSESPADAKVANAGSGDDSQPFGANPRLLTKEGTEVLQRIQALFKDAAPLPPPGSQRQAFAPPVRNVGPGLASNITTGTVSASANASGNASGEVH</sequence>
<feature type="domain" description="Glycosyl transferase family 51" evidence="18">
    <location>
        <begin position="139"/>
        <end position="301"/>
    </location>
</feature>
<evidence type="ECO:0000313" key="20">
    <source>
        <dbReference type="Proteomes" id="UP000244081"/>
    </source>
</evidence>
<feature type="domain" description="Penicillin-binding protein transpeptidase" evidence="17">
    <location>
        <begin position="394"/>
        <end position="619"/>
    </location>
</feature>
<evidence type="ECO:0000256" key="12">
    <source>
        <dbReference type="ARBA" id="ARBA00023316"/>
    </source>
</evidence>
<keyword evidence="16" id="KW-0472">Membrane</keyword>
<dbReference type="GO" id="GO:0008658">
    <property type="term" value="F:penicillin binding"/>
    <property type="evidence" value="ECO:0007669"/>
    <property type="project" value="InterPro"/>
</dbReference>
<keyword evidence="16" id="KW-0812">Transmembrane</keyword>
<dbReference type="PANTHER" id="PTHR32282:SF33">
    <property type="entry name" value="PEPTIDOGLYCAN GLYCOSYLTRANSFERASE"/>
    <property type="match status" value="1"/>
</dbReference>
<evidence type="ECO:0000256" key="6">
    <source>
        <dbReference type="ARBA" id="ARBA00022676"/>
    </source>
</evidence>
<comment type="pathway">
    <text evidence="1">Cell wall biogenesis; peptidoglycan biosynthesis.</text>
</comment>
<dbReference type="GO" id="GO:0071555">
    <property type="term" value="P:cell wall organization"/>
    <property type="evidence" value="ECO:0007669"/>
    <property type="project" value="UniProtKB-KW"/>
</dbReference>
<evidence type="ECO:0000256" key="13">
    <source>
        <dbReference type="ARBA" id="ARBA00034000"/>
    </source>
</evidence>
<feature type="compositionally biased region" description="Low complexity" evidence="15">
    <location>
        <begin position="748"/>
        <end position="762"/>
    </location>
</feature>
<evidence type="ECO:0000256" key="2">
    <source>
        <dbReference type="ARBA" id="ARBA00007090"/>
    </source>
</evidence>
<name>A0A2T5V1P2_9HYPH</name>
<dbReference type="SUPFAM" id="SSF53955">
    <property type="entry name" value="Lysozyme-like"/>
    <property type="match status" value="1"/>
</dbReference>
<evidence type="ECO:0000256" key="5">
    <source>
        <dbReference type="ARBA" id="ARBA00022670"/>
    </source>
</evidence>
<reference evidence="19 20" key="1">
    <citation type="submission" date="2018-04" db="EMBL/GenBank/DDBJ databases">
        <title>Genomic Encyclopedia of Archaeal and Bacterial Type Strains, Phase II (KMG-II): from individual species to whole genera.</title>
        <authorList>
            <person name="Goeker M."/>
        </authorList>
    </citation>
    <scope>NUCLEOTIDE SEQUENCE [LARGE SCALE GENOMIC DNA]</scope>
    <source>
        <strain evidence="19 20">DSM 23382</strain>
    </source>
</reference>
<dbReference type="SUPFAM" id="SSF56601">
    <property type="entry name" value="beta-lactamase/transpeptidase-like"/>
    <property type="match status" value="1"/>
</dbReference>
<dbReference type="Proteomes" id="UP000244081">
    <property type="component" value="Unassembled WGS sequence"/>
</dbReference>
<comment type="caution">
    <text evidence="19">The sequence shown here is derived from an EMBL/GenBank/DDBJ whole genome shotgun (WGS) entry which is preliminary data.</text>
</comment>
<dbReference type="Pfam" id="PF00905">
    <property type="entry name" value="Transpeptidase"/>
    <property type="match status" value="1"/>
</dbReference>
<comment type="catalytic activity">
    <reaction evidence="13">
        <text>Preferential cleavage: (Ac)2-L-Lys-D-Ala-|-D-Ala. Also transpeptidation of peptidyl-alanyl moieties that are N-acyl substituents of D-alanine.</text>
        <dbReference type="EC" id="3.4.16.4"/>
    </reaction>
</comment>
<gene>
    <name evidence="19" type="ORF">C8N35_110152</name>
</gene>
<evidence type="ECO:0000256" key="9">
    <source>
        <dbReference type="ARBA" id="ARBA00022960"/>
    </source>
</evidence>
<dbReference type="GO" id="GO:0009252">
    <property type="term" value="P:peptidoglycan biosynthetic process"/>
    <property type="evidence" value="ECO:0007669"/>
    <property type="project" value="UniProtKB-UniPathway"/>
</dbReference>
<dbReference type="UniPathway" id="UPA00219"/>
<proteinExistence type="inferred from homology"/>
<comment type="catalytic activity">
    <reaction evidence="14">
        <text>[GlcNAc-(1-&gt;4)-Mur2Ac(oyl-L-Ala-gamma-D-Glu-L-Lys-D-Ala-D-Ala)](n)-di-trans,octa-cis-undecaprenyl diphosphate + beta-D-GlcNAc-(1-&gt;4)-Mur2Ac(oyl-L-Ala-gamma-D-Glu-L-Lys-D-Ala-D-Ala)-di-trans,octa-cis-undecaprenyl diphosphate = [GlcNAc-(1-&gt;4)-Mur2Ac(oyl-L-Ala-gamma-D-Glu-L-Lys-D-Ala-D-Ala)](n+1)-di-trans,octa-cis-undecaprenyl diphosphate + di-trans,octa-cis-undecaprenyl diphosphate + H(+)</text>
        <dbReference type="Rhea" id="RHEA:23708"/>
        <dbReference type="Rhea" id="RHEA-COMP:9602"/>
        <dbReference type="Rhea" id="RHEA-COMP:9603"/>
        <dbReference type="ChEBI" id="CHEBI:15378"/>
        <dbReference type="ChEBI" id="CHEBI:58405"/>
        <dbReference type="ChEBI" id="CHEBI:60033"/>
        <dbReference type="ChEBI" id="CHEBI:78435"/>
        <dbReference type="EC" id="2.4.99.28"/>
    </reaction>
</comment>
<evidence type="ECO:0000256" key="14">
    <source>
        <dbReference type="ARBA" id="ARBA00049902"/>
    </source>
</evidence>
<dbReference type="Gene3D" id="3.40.710.10">
    <property type="entry name" value="DD-peptidase/beta-lactamase superfamily"/>
    <property type="match status" value="1"/>
</dbReference>
<dbReference type="GO" id="GO:0008955">
    <property type="term" value="F:peptidoglycan glycosyltransferase activity"/>
    <property type="evidence" value="ECO:0007669"/>
    <property type="project" value="UniProtKB-EC"/>
</dbReference>
<feature type="region of interest" description="Disordered" evidence="15">
    <location>
        <begin position="714"/>
        <end position="762"/>
    </location>
</feature>
<evidence type="ECO:0000256" key="8">
    <source>
        <dbReference type="ARBA" id="ARBA00022801"/>
    </source>
</evidence>
<feature type="region of interest" description="Disordered" evidence="15">
    <location>
        <begin position="664"/>
        <end position="693"/>
    </location>
</feature>
<dbReference type="GO" id="GO:0006508">
    <property type="term" value="P:proteolysis"/>
    <property type="evidence" value="ECO:0007669"/>
    <property type="project" value="UniProtKB-KW"/>
</dbReference>
<evidence type="ECO:0000259" key="17">
    <source>
        <dbReference type="Pfam" id="PF00905"/>
    </source>
</evidence>
<keyword evidence="11" id="KW-0511">Multifunctional enzyme</keyword>
<dbReference type="InterPro" id="IPR001460">
    <property type="entry name" value="PCN-bd_Tpept"/>
</dbReference>
<dbReference type="Gene3D" id="1.10.3810.10">
    <property type="entry name" value="Biosynthetic peptidoglycan transglycosylase-like"/>
    <property type="match status" value="1"/>
</dbReference>
<evidence type="ECO:0000256" key="15">
    <source>
        <dbReference type="SAM" id="MobiDB-lite"/>
    </source>
</evidence>
<keyword evidence="6" id="KW-0328">Glycosyltransferase</keyword>
<dbReference type="InterPro" id="IPR001264">
    <property type="entry name" value="Glyco_trans_51"/>
</dbReference>
<keyword evidence="5" id="KW-0645">Protease</keyword>
<evidence type="ECO:0000256" key="11">
    <source>
        <dbReference type="ARBA" id="ARBA00023268"/>
    </source>
</evidence>
<dbReference type="PANTHER" id="PTHR32282">
    <property type="entry name" value="BINDING PROTEIN TRANSPEPTIDASE, PUTATIVE-RELATED"/>
    <property type="match status" value="1"/>
</dbReference>
<evidence type="ECO:0000259" key="18">
    <source>
        <dbReference type="Pfam" id="PF00912"/>
    </source>
</evidence>
<feature type="region of interest" description="Disordered" evidence="15">
    <location>
        <begin position="1"/>
        <end position="28"/>
    </location>
</feature>
<dbReference type="EMBL" id="QAYG01000010">
    <property type="protein sequence ID" value="PTW57673.1"/>
    <property type="molecule type" value="Genomic_DNA"/>
</dbReference>
<dbReference type="GO" id="GO:0008360">
    <property type="term" value="P:regulation of cell shape"/>
    <property type="evidence" value="ECO:0007669"/>
    <property type="project" value="UniProtKB-KW"/>
</dbReference>
<keyword evidence="10" id="KW-0573">Peptidoglycan synthesis</keyword>
<evidence type="ECO:0000256" key="10">
    <source>
        <dbReference type="ARBA" id="ARBA00022984"/>
    </source>
</evidence>
<evidence type="ECO:0000256" key="1">
    <source>
        <dbReference type="ARBA" id="ARBA00004752"/>
    </source>
</evidence>
<dbReference type="InterPro" id="IPR036950">
    <property type="entry name" value="PBP_transglycosylase"/>
</dbReference>
<comment type="similarity">
    <text evidence="2">In the C-terminal section; belongs to the transpeptidase family.</text>
</comment>
<evidence type="ECO:0000256" key="16">
    <source>
        <dbReference type="SAM" id="Phobius"/>
    </source>
</evidence>
<evidence type="ECO:0000313" key="19">
    <source>
        <dbReference type="EMBL" id="PTW57673.1"/>
    </source>
</evidence>
<organism evidence="19 20">
    <name type="scientific">Breoghania corrubedonensis</name>
    <dbReference type="NCBI Taxonomy" id="665038"/>
    <lineage>
        <taxon>Bacteria</taxon>
        <taxon>Pseudomonadati</taxon>
        <taxon>Pseudomonadota</taxon>
        <taxon>Alphaproteobacteria</taxon>
        <taxon>Hyphomicrobiales</taxon>
        <taxon>Stappiaceae</taxon>
        <taxon>Breoghania</taxon>
    </lineage>
</organism>
<dbReference type="AlphaFoldDB" id="A0A2T5V1P2"/>
<accession>A0A2T5V1P2</accession>
<keyword evidence="12" id="KW-0961">Cell wall biogenesis/degradation</keyword>
<dbReference type="InterPro" id="IPR050396">
    <property type="entry name" value="Glycosyltr_51/Transpeptidase"/>
</dbReference>
<keyword evidence="7" id="KW-0808">Transferase</keyword>
<dbReference type="GO" id="GO:0030288">
    <property type="term" value="C:outer membrane-bounded periplasmic space"/>
    <property type="evidence" value="ECO:0007669"/>
    <property type="project" value="TreeGrafter"/>
</dbReference>
<keyword evidence="9" id="KW-0133">Cell shape</keyword>
<dbReference type="GO" id="GO:0009002">
    <property type="term" value="F:serine-type D-Ala-D-Ala carboxypeptidase activity"/>
    <property type="evidence" value="ECO:0007669"/>
    <property type="project" value="UniProtKB-EC"/>
</dbReference>
<evidence type="ECO:0000256" key="7">
    <source>
        <dbReference type="ARBA" id="ARBA00022679"/>
    </source>
</evidence>
<keyword evidence="4" id="KW-0121">Carboxypeptidase</keyword>
<keyword evidence="20" id="KW-1185">Reference proteome</keyword>
<protein>
    <submittedName>
        <fullName evidence="19">Penicillin-binding protein 1A</fullName>
    </submittedName>
</protein>
<evidence type="ECO:0000256" key="3">
    <source>
        <dbReference type="ARBA" id="ARBA00007739"/>
    </source>
</evidence>
<keyword evidence="16" id="KW-1133">Transmembrane helix</keyword>